<dbReference type="Gene3D" id="3.40.190.150">
    <property type="entry name" value="Bordetella uptake gene, domain 1"/>
    <property type="match status" value="1"/>
</dbReference>
<comment type="similarity">
    <text evidence="1">Belongs to the UPF0065 (bug) family.</text>
</comment>
<dbReference type="InterPro" id="IPR042100">
    <property type="entry name" value="Bug_dom1"/>
</dbReference>
<name>A0A2W7KL87_9PROT</name>
<dbReference type="Proteomes" id="UP000249688">
    <property type="component" value="Unassembled WGS sequence"/>
</dbReference>
<keyword evidence="3" id="KW-0675">Receptor</keyword>
<dbReference type="CDD" id="cd07012">
    <property type="entry name" value="PBP2_Bug_TTT"/>
    <property type="match status" value="1"/>
</dbReference>
<organism evidence="3 4">
    <name type="scientific">Humitalea rosea</name>
    <dbReference type="NCBI Taxonomy" id="990373"/>
    <lineage>
        <taxon>Bacteria</taxon>
        <taxon>Pseudomonadati</taxon>
        <taxon>Pseudomonadota</taxon>
        <taxon>Alphaproteobacteria</taxon>
        <taxon>Acetobacterales</taxon>
        <taxon>Roseomonadaceae</taxon>
        <taxon>Humitalea</taxon>
    </lineage>
</organism>
<dbReference type="InterPro" id="IPR005064">
    <property type="entry name" value="BUG"/>
</dbReference>
<accession>A0A2W7KL87</accession>
<evidence type="ECO:0000256" key="1">
    <source>
        <dbReference type="ARBA" id="ARBA00006987"/>
    </source>
</evidence>
<dbReference type="RefSeq" id="WP_111396789.1">
    <property type="nucleotide sequence ID" value="NZ_QKYU01000003.1"/>
</dbReference>
<dbReference type="EMBL" id="QKYU01000003">
    <property type="protein sequence ID" value="PZW49078.1"/>
    <property type="molecule type" value="Genomic_DNA"/>
</dbReference>
<dbReference type="Gene3D" id="3.40.190.10">
    <property type="entry name" value="Periplasmic binding protein-like II"/>
    <property type="match status" value="1"/>
</dbReference>
<dbReference type="PANTHER" id="PTHR42928">
    <property type="entry name" value="TRICARBOXYLATE-BINDING PROTEIN"/>
    <property type="match status" value="1"/>
</dbReference>
<dbReference type="OrthoDB" id="7250553at2"/>
<dbReference type="SUPFAM" id="SSF53850">
    <property type="entry name" value="Periplasmic binding protein-like II"/>
    <property type="match status" value="1"/>
</dbReference>
<dbReference type="PANTHER" id="PTHR42928:SF5">
    <property type="entry name" value="BLR1237 PROTEIN"/>
    <property type="match status" value="1"/>
</dbReference>
<keyword evidence="4" id="KW-1185">Reference proteome</keyword>
<evidence type="ECO:0000313" key="3">
    <source>
        <dbReference type="EMBL" id="PZW49078.1"/>
    </source>
</evidence>
<proteinExistence type="inferred from homology"/>
<reference evidence="3 4" key="1">
    <citation type="submission" date="2018-06" db="EMBL/GenBank/DDBJ databases">
        <title>Genomic Encyclopedia of Archaeal and Bacterial Type Strains, Phase II (KMG-II): from individual species to whole genera.</title>
        <authorList>
            <person name="Goeker M."/>
        </authorList>
    </citation>
    <scope>NUCLEOTIDE SEQUENCE [LARGE SCALE GENOMIC DNA]</scope>
    <source>
        <strain evidence="3 4">DSM 24525</strain>
    </source>
</reference>
<protein>
    <submittedName>
        <fullName evidence="3">Tripartite-type tricarboxylate transporter receptor subunit TctC</fullName>
    </submittedName>
</protein>
<feature type="signal peptide" evidence="2">
    <location>
        <begin position="1"/>
        <end position="23"/>
    </location>
</feature>
<comment type="caution">
    <text evidence="3">The sequence shown here is derived from an EMBL/GenBank/DDBJ whole genome shotgun (WGS) entry which is preliminary data.</text>
</comment>
<dbReference type="PIRSF" id="PIRSF017082">
    <property type="entry name" value="YflP"/>
    <property type="match status" value="1"/>
</dbReference>
<evidence type="ECO:0000313" key="4">
    <source>
        <dbReference type="Proteomes" id="UP000249688"/>
    </source>
</evidence>
<dbReference type="AlphaFoldDB" id="A0A2W7KL87"/>
<feature type="chain" id="PRO_5016002066" evidence="2">
    <location>
        <begin position="24"/>
        <end position="326"/>
    </location>
</feature>
<keyword evidence="2" id="KW-0732">Signal</keyword>
<evidence type="ECO:0000256" key="2">
    <source>
        <dbReference type="SAM" id="SignalP"/>
    </source>
</evidence>
<gene>
    <name evidence="3" type="ORF">C8P66_103104</name>
</gene>
<dbReference type="Pfam" id="PF03401">
    <property type="entry name" value="TctC"/>
    <property type="match status" value="1"/>
</dbReference>
<sequence length="326" mass="33676">MIVSRRSALLGLAALPLARPALARSAHADSLAWPDRPIRLIVPVAPGGSQDIVARHSAHTLSVALGQPVQVENLPGGGSNIGYDAAARARPDGYTWLAGSDTLSITGSLTPNLPYDPLSFAPIHRTVRVPQILVVAADSPHADLAGFITAARKNPPAVGTPGSGSLAHLLLELAQQASETSWIHVAYRGGALALNDLMAGHLQGVMINIGAVTEHVRQGRLRGLAVSSEGRAVALPQVPTLSEQGFSGLTALGWHGLVAPKGTDPAILAQVNAASRAAVKQPDLAARLQALGVEPTDEAPEVLAEVVRADAERWGAVVRRVGIVAG</sequence>